<dbReference type="RefSeq" id="WP_076179077.1">
    <property type="nucleotide sequence ID" value="NZ_MKQP01000018.1"/>
</dbReference>
<comment type="caution">
    <text evidence="3">The sequence shown here is derived from an EMBL/GenBank/DDBJ whole genome shotgun (WGS) entry which is preliminary data.</text>
</comment>
<keyword evidence="1" id="KW-0812">Transmembrane</keyword>
<name>A0A1R0XAY7_9BACL</name>
<proteinExistence type="predicted"/>
<keyword evidence="1" id="KW-0472">Membrane</keyword>
<accession>A0A1R0XAY7</accession>
<protein>
    <recommendedName>
        <fullName evidence="5">Phage holin</fullName>
    </recommendedName>
</protein>
<dbReference type="Proteomes" id="UP000187465">
    <property type="component" value="Unassembled WGS sequence"/>
</dbReference>
<organism evidence="3 4">
    <name type="scientific">Paenibacillus odorifer</name>
    <dbReference type="NCBI Taxonomy" id="189426"/>
    <lineage>
        <taxon>Bacteria</taxon>
        <taxon>Bacillati</taxon>
        <taxon>Bacillota</taxon>
        <taxon>Bacilli</taxon>
        <taxon>Bacillales</taxon>
        <taxon>Paenibacillaceae</taxon>
        <taxon>Paenibacillus</taxon>
    </lineage>
</organism>
<evidence type="ECO:0000313" key="4">
    <source>
        <dbReference type="Proteomes" id="UP000187465"/>
    </source>
</evidence>
<evidence type="ECO:0000313" key="3">
    <source>
        <dbReference type="EMBL" id="OMD32096.1"/>
    </source>
</evidence>
<dbReference type="AlphaFoldDB" id="A0A1R0XAY7"/>
<keyword evidence="2" id="KW-0732">Signal</keyword>
<evidence type="ECO:0008006" key="5">
    <source>
        <dbReference type="Google" id="ProtNLM"/>
    </source>
</evidence>
<evidence type="ECO:0000256" key="1">
    <source>
        <dbReference type="SAM" id="Phobius"/>
    </source>
</evidence>
<gene>
    <name evidence="3" type="ORF">BJP51_15995</name>
</gene>
<sequence>MNKNDILRKLSSRKFWALLAALATSVLTASGAGDNTVLHVTGVIGAVGACVAYMLAEGISDAANKDKAE</sequence>
<feature type="chain" id="PRO_5038785360" description="Phage holin" evidence="2">
    <location>
        <begin position="32"/>
        <end position="69"/>
    </location>
</feature>
<evidence type="ECO:0000256" key="2">
    <source>
        <dbReference type="SAM" id="SignalP"/>
    </source>
</evidence>
<dbReference type="EMBL" id="MKQP01000018">
    <property type="protein sequence ID" value="OMD32096.1"/>
    <property type="molecule type" value="Genomic_DNA"/>
</dbReference>
<feature type="transmembrane region" description="Helical" evidence="1">
    <location>
        <begin position="38"/>
        <end position="56"/>
    </location>
</feature>
<keyword evidence="1" id="KW-1133">Transmembrane helix</keyword>
<feature type="signal peptide" evidence="2">
    <location>
        <begin position="1"/>
        <end position="31"/>
    </location>
</feature>
<reference evidence="3 4" key="1">
    <citation type="submission" date="2016-10" db="EMBL/GenBank/DDBJ databases">
        <title>Paenibacillus species isolates.</title>
        <authorList>
            <person name="Beno S.M."/>
        </authorList>
    </citation>
    <scope>NUCLEOTIDE SEQUENCE [LARGE SCALE GENOMIC DNA]</scope>
    <source>
        <strain evidence="3 4">FSL H7-0604</strain>
    </source>
</reference>